<dbReference type="AlphaFoldDB" id="A0A939SRR4"/>
<evidence type="ECO:0000313" key="2">
    <source>
        <dbReference type="Proteomes" id="UP000664477"/>
    </source>
</evidence>
<evidence type="ECO:0000313" key="1">
    <source>
        <dbReference type="EMBL" id="MBO1916633.1"/>
    </source>
</evidence>
<comment type="caution">
    <text evidence="1">The sequence shown here is derived from an EMBL/GenBank/DDBJ whole genome shotgun (WGS) entry which is preliminary data.</text>
</comment>
<reference evidence="1" key="1">
    <citation type="submission" date="2021-03" db="EMBL/GenBank/DDBJ databases">
        <title>Molecular epidemiology and mechanisms of colistin and carbapenem resistance in Enterobacteriaceae from clinical isolates, the environment and porcine samples in Pretoria, South Africa.</title>
        <authorList>
            <person name="Bogoshi D."/>
            <person name="Mbelle N.M."/>
            <person name="Naidoo V."/>
            <person name="Osei Sekyere J."/>
        </authorList>
    </citation>
    <scope>NUCLEOTIDE SEQUENCE</scope>
    <source>
        <strain evidence="1">C052</strain>
    </source>
</reference>
<accession>A0A939SRR4</accession>
<dbReference type="EMBL" id="JAGETQ010000177">
    <property type="protein sequence ID" value="MBO1916633.1"/>
    <property type="molecule type" value="Genomic_DNA"/>
</dbReference>
<proteinExistence type="predicted"/>
<dbReference type="Proteomes" id="UP000664477">
    <property type="component" value="Unassembled WGS sequence"/>
</dbReference>
<sequence length="71" mass="7557">MGLAAWLASDDVGASSKYMASVLSGHLCSTSLPWDGADLGRCIRLLEAVPELASQLHEMKACSASVVCRYR</sequence>
<name>A0A939SRR4_PRORE</name>
<gene>
    <name evidence="1" type="ORF">J4727_18635</name>
</gene>
<organism evidence="1 2">
    <name type="scientific">Providencia rettgeri</name>
    <dbReference type="NCBI Taxonomy" id="587"/>
    <lineage>
        <taxon>Bacteria</taxon>
        <taxon>Pseudomonadati</taxon>
        <taxon>Pseudomonadota</taxon>
        <taxon>Gammaproteobacteria</taxon>
        <taxon>Enterobacterales</taxon>
        <taxon>Morganellaceae</taxon>
        <taxon>Providencia</taxon>
    </lineage>
</organism>
<protein>
    <submittedName>
        <fullName evidence="1">Uncharacterized protein</fullName>
    </submittedName>
</protein>